<sequence>MTTRWSRSKKVRRIFQQFDFSRDGGFNREEMFVVAVNPRVKFSDEQISAILDEVYRTFDDFVSFRRGFHFIGAGKGFIFLKRIRMIQIRYDEGDEGRDYVGCLNLFELINWLKDFLMGL</sequence>
<keyword evidence="2" id="KW-1185">Reference proteome</keyword>
<dbReference type="InterPro" id="IPR011992">
    <property type="entry name" value="EF-hand-dom_pair"/>
</dbReference>
<dbReference type="EMBL" id="OX465081">
    <property type="protein sequence ID" value="CAI9286769.1"/>
    <property type="molecule type" value="Genomic_DNA"/>
</dbReference>
<dbReference type="GO" id="GO:0005886">
    <property type="term" value="C:plasma membrane"/>
    <property type="evidence" value="ECO:0007669"/>
    <property type="project" value="TreeGrafter"/>
</dbReference>
<gene>
    <name evidence="1" type="ORF">LSALG_LOCUS26172</name>
</gene>
<protein>
    <recommendedName>
        <fullName evidence="3">EF-hand domain-containing protein</fullName>
    </recommendedName>
</protein>
<dbReference type="PANTHER" id="PTHR45081">
    <property type="entry name" value="EF HAND FAMILY PROTEIN, PUTATIVE, EXPRESSED-RELATED"/>
    <property type="match status" value="1"/>
</dbReference>
<dbReference type="AlphaFoldDB" id="A0AA35Z6C4"/>
<evidence type="ECO:0008006" key="3">
    <source>
        <dbReference type="Google" id="ProtNLM"/>
    </source>
</evidence>
<dbReference type="SUPFAM" id="SSF47473">
    <property type="entry name" value="EF-hand"/>
    <property type="match status" value="1"/>
</dbReference>
<reference evidence="1" key="1">
    <citation type="submission" date="2023-04" db="EMBL/GenBank/DDBJ databases">
        <authorList>
            <person name="Vijverberg K."/>
            <person name="Xiong W."/>
            <person name="Schranz E."/>
        </authorList>
    </citation>
    <scope>NUCLEOTIDE SEQUENCE</scope>
</reference>
<organism evidence="1 2">
    <name type="scientific">Lactuca saligna</name>
    <name type="common">Willowleaf lettuce</name>
    <dbReference type="NCBI Taxonomy" id="75948"/>
    <lineage>
        <taxon>Eukaryota</taxon>
        <taxon>Viridiplantae</taxon>
        <taxon>Streptophyta</taxon>
        <taxon>Embryophyta</taxon>
        <taxon>Tracheophyta</taxon>
        <taxon>Spermatophyta</taxon>
        <taxon>Magnoliopsida</taxon>
        <taxon>eudicotyledons</taxon>
        <taxon>Gunneridae</taxon>
        <taxon>Pentapetalae</taxon>
        <taxon>asterids</taxon>
        <taxon>campanulids</taxon>
        <taxon>Asterales</taxon>
        <taxon>Asteraceae</taxon>
        <taxon>Cichorioideae</taxon>
        <taxon>Cichorieae</taxon>
        <taxon>Lactucinae</taxon>
        <taxon>Lactuca</taxon>
    </lineage>
</organism>
<proteinExistence type="predicted"/>
<evidence type="ECO:0000313" key="1">
    <source>
        <dbReference type="EMBL" id="CAI9286769.1"/>
    </source>
</evidence>
<accession>A0AA35Z6C4</accession>
<name>A0AA35Z6C4_LACSI</name>
<dbReference type="Gene3D" id="1.10.238.10">
    <property type="entry name" value="EF-hand"/>
    <property type="match status" value="1"/>
</dbReference>
<evidence type="ECO:0000313" key="2">
    <source>
        <dbReference type="Proteomes" id="UP001177003"/>
    </source>
</evidence>
<dbReference type="PANTHER" id="PTHR45081:SF1">
    <property type="entry name" value="EF HAND FAMILY PROTEIN, PUTATIVE, EXPRESSED-RELATED"/>
    <property type="match status" value="1"/>
</dbReference>
<dbReference type="Proteomes" id="UP001177003">
    <property type="component" value="Chromosome 5"/>
</dbReference>